<keyword evidence="1" id="KW-1133">Transmembrane helix</keyword>
<feature type="transmembrane region" description="Helical" evidence="1">
    <location>
        <begin position="22"/>
        <end position="46"/>
    </location>
</feature>
<accession>A0A4Y3KHU7</accession>
<protein>
    <submittedName>
        <fullName evidence="2">Uncharacterized protein</fullName>
    </submittedName>
</protein>
<sequence length="252" mass="25650">MTRATTAAVVARVRRAVRRRDVAVVAVVVLVAALVGVGTGGTLALWRVSVTGTQRMPVGVTVFGAGAPGSPVFATTSTPLDASRNRGSVTYTIPAAATTTLYNGNSLSGGAVAIPLQVRSLAQGHRGLAYTLTVDTAGGVFGASQVSTYRVASAAACTTSLTGAGATLASTPWTSAYTASTTPSDEYWCLVARYVPTRWTHTDTAQVTATGPAGTVSGASSAWTATAARTFVVAAEPVHTVTFTFTTFRTTP</sequence>
<evidence type="ECO:0000313" key="2">
    <source>
        <dbReference type="EMBL" id="GEA82568.1"/>
    </source>
</evidence>
<dbReference type="RefSeq" id="WP_141322352.1">
    <property type="nucleotide sequence ID" value="NZ_BJLP01000069.1"/>
</dbReference>
<dbReference type="Proteomes" id="UP000315842">
    <property type="component" value="Unassembled WGS sequence"/>
</dbReference>
<comment type="caution">
    <text evidence="2">The sequence shown here is derived from an EMBL/GenBank/DDBJ whole genome shotgun (WGS) entry which is preliminary data.</text>
</comment>
<name>A0A4Y3KHU7_CELUD</name>
<organism evidence="2 3">
    <name type="scientific">Cellulomonas uda</name>
    <dbReference type="NCBI Taxonomy" id="1714"/>
    <lineage>
        <taxon>Bacteria</taxon>
        <taxon>Bacillati</taxon>
        <taxon>Actinomycetota</taxon>
        <taxon>Actinomycetes</taxon>
        <taxon>Micrococcales</taxon>
        <taxon>Cellulomonadaceae</taxon>
        <taxon>Cellulomonas</taxon>
    </lineage>
</organism>
<evidence type="ECO:0000256" key="1">
    <source>
        <dbReference type="SAM" id="Phobius"/>
    </source>
</evidence>
<keyword evidence="3" id="KW-1185">Reference proteome</keyword>
<dbReference type="AlphaFoldDB" id="A0A4Y3KHU7"/>
<evidence type="ECO:0000313" key="3">
    <source>
        <dbReference type="Proteomes" id="UP000315842"/>
    </source>
</evidence>
<keyword evidence="1" id="KW-0472">Membrane</keyword>
<reference evidence="2 3" key="1">
    <citation type="submission" date="2019-06" db="EMBL/GenBank/DDBJ databases">
        <title>Whole genome shotgun sequence of Cellulomonas uda NBRC 3747.</title>
        <authorList>
            <person name="Hosoyama A."/>
            <person name="Uohara A."/>
            <person name="Ohji S."/>
            <person name="Ichikawa N."/>
        </authorList>
    </citation>
    <scope>NUCLEOTIDE SEQUENCE [LARGE SCALE GENOMIC DNA]</scope>
    <source>
        <strain evidence="2 3">NBRC 3747</strain>
    </source>
</reference>
<keyword evidence="1" id="KW-0812">Transmembrane</keyword>
<dbReference type="EMBL" id="BJLP01000069">
    <property type="protein sequence ID" value="GEA82568.1"/>
    <property type="molecule type" value="Genomic_DNA"/>
</dbReference>
<proteinExistence type="predicted"/>
<gene>
    <name evidence="2" type="ORF">CUD01_30120</name>
</gene>